<evidence type="ECO:0000313" key="13">
    <source>
        <dbReference type="Proteomes" id="UP000492821"/>
    </source>
</evidence>
<feature type="transmembrane region" description="Helical" evidence="9">
    <location>
        <begin position="684"/>
        <end position="701"/>
    </location>
</feature>
<feature type="transmembrane region" description="Helical" evidence="9">
    <location>
        <begin position="646"/>
        <end position="664"/>
    </location>
</feature>
<dbReference type="NCBIfam" id="TIGR00834">
    <property type="entry name" value="ae"/>
    <property type="match status" value="1"/>
</dbReference>
<evidence type="ECO:0000313" key="14">
    <source>
        <dbReference type="WBParaSite" id="Pan_g19347.t1"/>
    </source>
</evidence>
<evidence type="ECO:0000256" key="6">
    <source>
        <dbReference type="ARBA" id="ARBA00022989"/>
    </source>
</evidence>
<keyword evidence="8 9" id="KW-0472">Membrane</keyword>
<feature type="domain" description="Band 3 cytoplasmic" evidence="12">
    <location>
        <begin position="81"/>
        <end position="368"/>
    </location>
</feature>
<dbReference type="WBParaSite" id="Pan_g19347.t1">
    <property type="protein sequence ID" value="Pan_g19347.t1"/>
    <property type="gene ID" value="Pan_g19347"/>
</dbReference>
<feature type="domain" description="Bicarbonate transporter-like transmembrane" evidence="11">
    <location>
        <begin position="416"/>
        <end position="961"/>
    </location>
</feature>
<reference evidence="13" key="1">
    <citation type="journal article" date="2013" name="Genetics">
        <title>The draft genome and transcriptome of Panagrellus redivivus are shaped by the harsh demands of a free-living lifestyle.</title>
        <authorList>
            <person name="Srinivasan J."/>
            <person name="Dillman A.R."/>
            <person name="Macchietto M.G."/>
            <person name="Heikkinen L."/>
            <person name="Lakso M."/>
            <person name="Fracchia K.M."/>
            <person name="Antoshechkin I."/>
            <person name="Mortazavi A."/>
            <person name="Wong G."/>
            <person name="Sternberg P.W."/>
        </authorList>
    </citation>
    <scope>NUCLEOTIDE SEQUENCE [LARGE SCALE GENOMIC DNA]</scope>
    <source>
        <strain evidence="13">MT8872</strain>
    </source>
</reference>
<feature type="transmembrane region" description="Helical" evidence="9">
    <location>
        <begin position="862"/>
        <end position="883"/>
    </location>
</feature>
<organism evidence="13 14">
    <name type="scientific">Panagrellus redivivus</name>
    <name type="common">Microworm</name>
    <dbReference type="NCBI Taxonomy" id="6233"/>
    <lineage>
        <taxon>Eukaryota</taxon>
        <taxon>Metazoa</taxon>
        <taxon>Ecdysozoa</taxon>
        <taxon>Nematoda</taxon>
        <taxon>Chromadorea</taxon>
        <taxon>Rhabditida</taxon>
        <taxon>Tylenchina</taxon>
        <taxon>Panagrolaimomorpha</taxon>
        <taxon>Panagrolaimoidea</taxon>
        <taxon>Panagrolaimidae</taxon>
        <taxon>Panagrellus</taxon>
    </lineage>
</organism>
<dbReference type="SUPFAM" id="SSF55804">
    <property type="entry name" value="Phoshotransferase/anion transport protein"/>
    <property type="match status" value="1"/>
</dbReference>
<dbReference type="InterPro" id="IPR003020">
    <property type="entry name" value="HCO3_transpt_euk"/>
</dbReference>
<dbReference type="InterPro" id="IPR011531">
    <property type="entry name" value="HCO3_transpt-like_TM_dom"/>
</dbReference>
<dbReference type="PANTHER" id="PTHR11453">
    <property type="entry name" value="ANION EXCHANGE PROTEIN"/>
    <property type="match status" value="1"/>
</dbReference>
<dbReference type="InterPro" id="IPR013769">
    <property type="entry name" value="Band3_cytoplasmic_dom"/>
</dbReference>
<feature type="transmembrane region" description="Helical" evidence="9">
    <location>
        <begin position="831"/>
        <end position="850"/>
    </location>
</feature>
<dbReference type="InterPro" id="IPR016152">
    <property type="entry name" value="PTrfase/Anion_transptr"/>
</dbReference>
<feature type="transmembrane region" description="Helical" evidence="9">
    <location>
        <begin position="480"/>
        <end position="498"/>
    </location>
</feature>
<feature type="transmembrane region" description="Helical" evidence="9">
    <location>
        <begin position="721"/>
        <end position="748"/>
    </location>
</feature>
<evidence type="ECO:0000256" key="5">
    <source>
        <dbReference type="ARBA" id="ARBA00022692"/>
    </source>
</evidence>
<keyword evidence="4" id="KW-1003">Cell membrane</keyword>
<feature type="transmembrane region" description="Helical" evidence="9">
    <location>
        <begin position="903"/>
        <end position="920"/>
    </location>
</feature>
<reference evidence="14" key="2">
    <citation type="submission" date="2020-10" db="UniProtKB">
        <authorList>
            <consortium name="WormBaseParasite"/>
        </authorList>
    </citation>
    <scope>IDENTIFICATION</scope>
</reference>
<proteinExistence type="inferred from homology"/>
<evidence type="ECO:0000256" key="10">
    <source>
        <dbReference type="SAM" id="MobiDB-lite"/>
    </source>
</evidence>
<dbReference type="PANTHER" id="PTHR11453:SF36">
    <property type="entry name" value="ANION EXCHANGE PROTEIN"/>
    <property type="match status" value="1"/>
</dbReference>
<evidence type="ECO:0000256" key="9">
    <source>
        <dbReference type="RuleBase" id="RU362035"/>
    </source>
</evidence>
<dbReference type="Pfam" id="PF00955">
    <property type="entry name" value="HCO3_cotransp"/>
    <property type="match status" value="1"/>
</dbReference>
<evidence type="ECO:0000259" key="12">
    <source>
        <dbReference type="Pfam" id="PF07565"/>
    </source>
</evidence>
<evidence type="ECO:0000256" key="4">
    <source>
        <dbReference type="ARBA" id="ARBA00022475"/>
    </source>
</evidence>
<comment type="similarity">
    <text evidence="2 9">Belongs to the anion exchanger (TC 2.A.31) family.</text>
</comment>
<keyword evidence="13" id="KW-1185">Reference proteome</keyword>
<dbReference type="GO" id="GO:0051453">
    <property type="term" value="P:regulation of intracellular pH"/>
    <property type="evidence" value="ECO:0007669"/>
    <property type="project" value="TreeGrafter"/>
</dbReference>
<dbReference type="Proteomes" id="UP000492821">
    <property type="component" value="Unassembled WGS sequence"/>
</dbReference>
<evidence type="ECO:0000256" key="8">
    <source>
        <dbReference type="ARBA" id="ARBA00023136"/>
    </source>
</evidence>
<keyword evidence="5 9" id="KW-0812">Transmembrane</keyword>
<keyword evidence="7 9" id="KW-0406">Ion transport</keyword>
<dbReference type="PRINTS" id="PR01231">
    <property type="entry name" value="HCO3TRNSPORT"/>
</dbReference>
<dbReference type="GO" id="GO:0005886">
    <property type="term" value="C:plasma membrane"/>
    <property type="evidence" value="ECO:0007669"/>
    <property type="project" value="UniProtKB-SubCell"/>
</dbReference>
<evidence type="ECO:0000256" key="1">
    <source>
        <dbReference type="ARBA" id="ARBA00004651"/>
    </source>
</evidence>
<evidence type="ECO:0000256" key="2">
    <source>
        <dbReference type="ARBA" id="ARBA00010993"/>
    </source>
</evidence>
<evidence type="ECO:0000259" key="11">
    <source>
        <dbReference type="Pfam" id="PF00955"/>
    </source>
</evidence>
<name>A0A7E4VER9_PANRE</name>
<feature type="region of interest" description="Disordered" evidence="10">
    <location>
        <begin position="1"/>
        <end position="24"/>
    </location>
</feature>
<sequence>MPLRANNAGPDIRGSTSSVSRRKASFSEQIPARLPSVADNGADVLADSLYITQGITLGNHPDTPIDNVRQIVEGNFTDPPQLFCEMMYLSTGSSDDDDPAPLVWEQLSRWIKYEQKVEGDGTRFSKPHITLLNIQSLIQLKNCIRKGTVLLDEKVSTFVQLVERVIQAWTDNGSLSADQNNYVKDVLYASKLHLIDGKLRRINELQNDDQFNRRGSHLTAIDSDVSHDPKANGNGDNISVKSDSSDKFENADTRLLKKLPSDTNSAVILVATVDALEKPLTAFIRLAKPTLLYPEIPDHPVPAKFVFIVLNPRDNYQNETVGIGRTMGALFADEIFKKVAFHAPQKFTIGDAIEEFLTQVVAIPPGKCSTDTRWEPHEESEHTPRNIGMLYANYDDPFDDNLDEKHHEINIVRSGRICGGLVDDIKRKSKWFVSDFTDFFKGRLSQSFAVVVFMFFANITSIITFGAVMERALNHQIAAIENIVCGGISGIIFGMFSGQPLNILSATGPTLVFEKILYDFCTGYHWEFLPFRFWVGVWVAIYLMIMVVFDFSALVGLITRFTEEAFATLISVVFIIQAFEKIYEIGYEAPITIHPEEVLHSTCHCLLEDTGPNGSSIVRNLSVGVTRCQELGGKPEGLQCFFKPDVYMFSIVLMFGTFVIAFTLSRFRTSRYFSSKIRNSVSDFGVLIAIVLMTALTHVIGLEVPSLKVPSSLRPTLDRPWIIDITNVESISVCFIAAVPALFYTILITMDQQITAVIVNRKDNLLRKGYGYHLDLFVIAILVITCSLLGLPFYVAATVLSVMHIDALKLQSECAAPGEKPTFLGVKEQRVTAVLAHVIILCSVFLTSLIKLVPMPVLTGIFLYMGVVSLLGQQFIQRIMLVFMPIKHQPDYTWLRNVRMKRVHLFTLIQALSILGLFAVKYAKTISMVFPLMLVFMVIIRMFVLERLFNHRELLALDDDVPTFSEVMTAPKKTVKSTKLKTLNESGTETTALKGADDDSAFA</sequence>
<evidence type="ECO:0000256" key="7">
    <source>
        <dbReference type="ARBA" id="ARBA00023065"/>
    </source>
</evidence>
<feature type="transmembrane region" description="Helical" evidence="9">
    <location>
        <begin position="448"/>
        <end position="468"/>
    </location>
</feature>
<dbReference type="GO" id="GO:0008510">
    <property type="term" value="F:sodium:bicarbonate symporter activity"/>
    <property type="evidence" value="ECO:0007669"/>
    <property type="project" value="TreeGrafter"/>
</dbReference>
<protein>
    <recommendedName>
        <fullName evidence="9">Anion exchange protein</fullName>
    </recommendedName>
</protein>
<comment type="subcellular location">
    <subcellularLocation>
        <location evidence="1">Cell membrane</location>
        <topology evidence="1">Multi-pass membrane protein</topology>
    </subcellularLocation>
    <subcellularLocation>
        <location evidence="9">Membrane</location>
        <topology evidence="9">Multi-pass membrane protein</topology>
    </subcellularLocation>
</comment>
<keyword evidence="6 9" id="KW-1133">Transmembrane helix</keyword>
<dbReference type="AlphaFoldDB" id="A0A7E4VER9"/>
<feature type="transmembrane region" description="Helical" evidence="9">
    <location>
        <begin position="533"/>
        <end position="558"/>
    </location>
</feature>
<dbReference type="GO" id="GO:0008509">
    <property type="term" value="F:monoatomic anion transmembrane transporter activity"/>
    <property type="evidence" value="ECO:0007669"/>
    <property type="project" value="InterPro"/>
</dbReference>
<dbReference type="Pfam" id="PF07565">
    <property type="entry name" value="Band_3_cyto"/>
    <property type="match status" value="1"/>
</dbReference>
<keyword evidence="3 9" id="KW-0813">Transport</keyword>
<feature type="transmembrane region" description="Helical" evidence="9">
    <location>
        <begin position="926"/>
        <end position="944"/>
    </location>
</feature>
<accession>A0A7E4VER9</accession>
<dbReference type="Gene3D" id="1.10.287.570">
    <property type="entry name" value="Helical hairpin bin"/>
    <property type="match status" value="1"/>
</dbReference>
<feature type="region of interest" description="Disordered" evidence="10">
    <location>
        <begin position="222"/>
        <end position="245"/>
    </location>
</feature>
<dbReference type="GO" id="GO:0005452">
    <property type="term" value="F:solute:inorganic anion antiporter activity"/>
    <property type="evidence" value="ECO:0007669"/>
    <property type="project" value="InterPro"/>
</dbReference>
<feature type="transmembrane region" description="Helical" evidence="9">
    <location>
        <begin position="565"/>
        <end position="583"/>
    </location>
</feature>
<dbReference type="Gene3D" id="3.40.930.10">
    <property type="entry name" value="Mannitol-specific EII, Chain A"/>
    <property type="match status" value="1"/>
</dbReference>
<evidence type="ECO:0000256" key="3">
    <source>
        <dbReference type="ARBA" id="ARBA00022448"/>
    </source>
</evidence>